<dbReference type="GO" id="GO:0016747">
    <property type="term" value="F:acyltransferase activity, transferring groups other than amino-acyl groups"/>
    <property type="evidence" value="ECO:0007669"/>
    <property type="project" value="InterPro"/>
</dbReference>
<evidence type="ECO:0000259" key="2">
    <source>
        <dbReference type="PROSITE" id="PS51186"/>
    </source>
</evidence>
<dbReference type="AlphaFoldDB" id="A5DQM4"/>
<sequence length="370" mass="41749">MFATMSEDIHDSCSKGKPRSPRSQGKHAMSVSTADAFASRPPEVTIAEKIIKTSFSSSGETESDSSESDSSDSSVEALADLHKDVPRDELLTSVELCTVRDYHRIAKTLQMAFEQDPFTNYILGTEMDDSKSSLKARKHKTKLMTSFFEFAIYECFSLGGIVIAVKDRALEAEIAMKGYKASRVPFLGVSCWYHMEYDHDQLTYKYPQSHSFLANMHPTSLKFNFLASLSRCRSKVFSPLLNDVRDSVVSKLNLNGSRDNMWYLADIGTIPAMRGKGLAKKLVSHFCDTFVDASPNSWCYLESTNPVNRKFYEKLGFAVAKTFDVNEDDDEDEADHKPIYMDSMFRYPKIIKSHSNDNHQTAIQRMLLSA</sequence>
<reference evidence="3 4" key="1">
    <citation type="journal article" date="2009" name="Nature">
        <title>Evolution of pathogenicity and sexual reproduction in eight Candida genomes.</title>
        <authorList>
            <person name="Butler G."/>
            <person name="Rasmussen M.D."/>
            <person name="Lin M.F."/>
            <person name="Santos M.A."/>
            <person name="Sakthikumar S."/>
            <person name="Munro C.A."/>
            <person name="Rheinbay E."/>
            <person name="Grabherr M."/>
            <person name="Forche A."/>
            <person name="Reedy J.L."/>
            <person name="Agrafioti I."/>
            <person name="Arnaud M.B."/>
            <person name="Bates S."/>
            <person name="Brown A.J."/>
            <person name="Brunke S."/>
            <person name="Costanzo M.C."/>
            <person name="Fitzpatrick D.A."/>
            <person name="de Groot P.W."/>
            <person name="Harris D."/>
            <person name="Hoyer L.L."/>
            <person name="Hube B."/>
            <person name="Klis F.M."/>
            <person name="Kodira C."/>
            <person name="Lennard N."/>
            <person name="Logue M.E."/>
            <person name="Martin R."/>
            <person name="Neiman A.M."/>
            <person name="Nikolaou E."/>
            <person name="Quail M.A."/>
            <person name="Quinn J."/>
            <person name="Santos M.C."/>
            <person name="Schmitzberger F.F."/>
            <person name="Sherlock G."/>
            <person name="Shah P."/>
            <person name="Silverstein K.A."/>
            <person name="Skrzypek M.S."/>
            <person name="Soll D."/>
            <person name="Staggs R."/>
            <person name="Stansfield I."/>
            <person name="Stumpf M.P."/>
            <person name="Sudbery P.E."/>
            <person name="Srikantha T."/>
            <person name="Zeng Q."/>
            <person name="Berman J."/>
            <person name="Berriman M."/>
            <person name="Heitman J."/>
            <person name="Gow N.A."/>
            <person name="Lorenz M.C."/>
            <person name="Birren B.W."/>
            <person name="Kellis M."/>
            <person name="Cuomo C.A."/>
        </authorList>
    </citation>
    <scope>NUCLEOTIDE SEQUENCE [LARGE SCALE GENOMIC DNA]</scope>
    <source>
        <strain evidence="4">ATCC 6260 / CBS 566 / DSM 6381 / JCM 1539 / NBRC 10279 / NRRL Y-324</strain>
    </source>
</reference>
<feature type="domain" description="N-acetyltransferase" evidence="2">
    <location>
        <begin position="200"/>
        <end position="346"/>
    </location>
</feature>
<gene>
    <name evidence="3" type="ORF">PGUG_05575</name>
</gene>
<dbReference type="PANTHER" id="PTHR42791">
    <property type="entry name" value="GNAT FAMILY ACETYLTRANSFERASE"/>
    <property type="match status" value="1"/>
</dbReference>
<dbReference type="eggNOG" id="ENOG502SWAF">
    <property type="taxonomic scope" value="Eukaryota"/>
</dbReference>
<dbReference type="CDD" id="cd04301">
    <property type="entry name" value="NAT_SF"/>
    <property type="match status" value="1"/>
</dbReference>
<dbReference type="RefSeq" id="XP_001482555.2">
    <property type="nucleotide sequence ID" value="XM_001482505.1"/>
</dbReference>
<dbReference type="Proteomes" id="UP000001997">
    <property type="component" value="Unassembled WGS sequence"/>
</dbReference>
<accession>A5DQM4</accession>
<feature type="compositionally biased region" description="Acidic residues" evidence="1">
    <location>
        <begin position="61"/>
        <end position="70"/>
    </location>
</feature>
<dbReference type="GeneID" id="5124426"/>
<dbReference type="OrthoDB" id="410198at2759"/>
<keyword evidence="4" id="KW-1185">Reference proteome</keyword>
<dbReference type="PROSITE" id="PS51186">
    <property type="entry name" value="GNAT"/>
    <property type="match status" value="1"/>
</dbReference>
<organism evidence="3 4">
    <name type="scientific">Meyerozyma guilliermondii (strain ATCC 6260 / CBS 566 / DSM 6381 / JCM 1539 / NBRC 10279 / NRRL Y-324)</name>
    <name type="common">Yeast</name>
    <name type="synonym">Candida guilliermondii</name>
    <dbReference type="NCBI Taxonomy" id="294746"/>
    <lineage>
        <taxon>Eukaryota</taxon>
        <taxon>Fungi</taxon>
        <taxon>Dikarya</taxon>
        <taxon>Ascomycota</taxon>
        <taxon>Saccharomycotina</taxon>
        <taxon>Pichiomycetes</taxon>
        <taxon>Debaryomycetaceae</taxon>
        <taxon>Meyerozyma</taxon>
    </lineage>
</organism>
<dbReference type="VEuPathDB" id="FungiDB:PGUG_05575"/>
<name>A5DQM4_PICGU</name>
<dbReference type="InParanoid" id="A5DQM4"/>
<dbReference type="HOGENOM" id="CLU_831557_0_0_1"/>
<dbReference type="PANTHER" id="PTHR42791:SF1">
    <property type="entry name" value="N-ACETYLTRANSFERASE DOMAIN-CONTAINING PROTEIN"/>
    <property type="match status" value="1"/>
</dbReference>
<dbReference type="InterPro" id="IPR016181">
    <property type="entry name" value="Acyl_CoA_acyltransferase"/>
</dbReference>
<dbReference type="Pfam" id="PF00583">
    <property type="entry name" value="Acetyltransf_1"/>
    <property type="match status" value="1"/>
</dbReference>
<protein>
    <recommendedName>
        <fullName evidence="2">N-acetyltransferase domain-containing protein</fullName>
    </recommendedName>
</protein>
<evidence type="ECO:0000313" key="3">
    <source>
        <dbReference type="EMBL" id="EDK41477.2"/>
    </source>
</evidence>
<dbReference type="Gene3D" id="3.40.630.30">
    <property type="match status" value="1"/>
</dbReference>
<dbReference type="SUPFAM" id="SSF55729">
    <property type="entry name" value="Acyl-CoA N-acyltransferases (Nat)"/>
    <property type="match status" value="1"/>
</dbReference>
<feature type="region of interest" description="Disordered" evidence="1">
    <location>
        <begin position="1"/>
        <end position="76"/>
    </location>
</feature>
<proteinExistence type="predicted"/>
<dbReference type="InterPro" id="IPR052523">
    <property type="entry name" value="Trichothecene_AcTrans"/>
</dbReference>
<dbReference type="EMBL" id="CH408161">
    <property type="protein sequence ID" value="EDK41477.2"/>
    <property type="molecule type" value="Genomic_DNA"/>
</dbReference>
<evidence type="ECO:0000313" key="4">
    <source>
        <dbReference type="Proteomes" id="UP000001997"/>
    </source>
</evidence>
<dbReference type="OMA" id="ALWNQIY"/>
<dbReference type="KEGG" id="pgu:PGUG_05575"/>
<dbReference type="InterPro" id="IPR000182">
    <property type="entry name" value="GNAT_dom"/>
</dbReference>
<evidence type="ECO:0000256" key="1">
    <source>
        <dbReference type="SAM" id="MobiDB-lite"/>
    </source>
</evidence>